<dbReference type="Gene3D" id="2.60.40.3690">
    <property type="match status" value="1"/>
</dbReference>
<evidence type="ECO:0000256" key="1">
    <source>
        <dbReference type="SAM" id="MobiDB-lite"/>
    </source>
</evidence>
<proteinExistence type="predicted"/>
<protein>
    <recommendedName>
        <fullName evidence="2">Minor fimbrium subunit Mfa1 C-terminal domain-containing protein</fullName>
    </recommendedName>
</protein>
<evidence type="ECO:0000313" key="3">
    <source>
        <dbReference type="EMBL" id="PWB06530.1"/>
    </source>
</evidence>
<dbReference type="AlphaFoldDB" id="A0A2V1IQ64"/>
<dbReference type="EMBL" id="PUBV01000023">
    <property type="protein sequence ID" value="PWB06530.1"/>
    <property type="molecule type" value="Genomic_DNA"/>
</dbReference>
<accession>A0A2V1IQ64</accession>
<feature type="domain" description="Minor fimbrium subunit Mfa1 C-terminal" evidence="2">
    <location>
        <begin position="450"/>
        <end position="531"/>
    </location>
</feature>
<dbReference type="Pfam" id="PF15495">
    <property type="entry name" value="Fimbrillin_C"/>
    <property type="match status" value="1"/>
</dbReference>
<evidence type="ECO:0000313" key="4">
    <source>
        <dbReference type="Proteomes" id="UP000244925"/>
    </source>
</evidence>
<reference evidence="4" key="1">
    <citation type="submission" date="2018-02" db="EMBL/GenBank/DDBJ databases">
        <authorList>
            <person name="Clavel T."/>
            <person name="Strowig T."/>
        </authorList>
    </citation>
    <scope>NUCLEOTIDE SEQUENCE [LARGE SCALE GENOMIC DNA]</scope>
    <source>
        <strain evidence="4">DSM 100764</strain>
    </source>
</reference>
<name>A0A2V1IQ64_9BACT</name>
<comment type="caution">
    <text evidence="3">The sequence shown here is derived from an EMBL/GenBank/DDBJ whole genome shotgun (WGS) entry which is preliminary data.</text>
</comment>
<sequence length="535" mass="59845">MVNVYVYANYPQDLLDSFKAMGDDAVGRSDWTDFYCEVSERSSDHGSLTEDDNKNTSVLDVVSGLPMSNAAITTAYIPKSIHDWLPFTDEDHPFKMSEANTEGDKIDNSFSSVNMTGGPVQLQRSVARFDFKDGSRNNFTYHVGVYGQGGNTLDVQLIRMNLVNMSKHFYYLQRVSNNGHASGEGFKLCGRDLPGNYIVDYAADLKCVHQDGGEVMTGIGDKGNGYSKYYNFCFGSGDNSEDWKIDLAARDQWYRDTPSEVVSQGSNMSDATGEYKIWRYVTENAIPGINQQKVSLSTGIVFKGMLRNTPNTPANLRDAINENYYVDAAGNKVDRDAPGATLDHPILYLFDNVLYVKFTAVIAAAQGTAPGDVLNNAVLRPNTDKGYARSVADYYTAWQTAGGGQESGEQGYAQFMEFKKAAVDAGITIYQWATDEYLGQGQTTPHKGYFCYYYYWNRHNDNNIPGVMGPMEFAVVRNNVYKISVDRIRRIGHPRRTENDPDPQNPETPDEESDVYLDVQVTTLPWVVRRNSIEF</sequence>
<evidence type="ECO:0000259" key="2">
    <source>
        <dbReference type="Pfam" id="PF15495"/>
    </source>
</evidence>
<dbReference type="Proteomes" id="UP000244925">
    <property type="component" value="Unassembled WGS sequence"/>
</dbReference>
<keyword evidence="4" id="KW-1185">Reference proteome</keyword>
<feature type="region of interest" description="Disordered" evidence="1">
    <location>
        <begin position="492"/>
        <end position="514"/>
    </location>
</feature>
<organism evidence="3 4">
    <name type="scientific">Paramuribaculum intestinale</name>
    <dbReference type="NCBI Taxonomy" id="2094151"/>
    <lineage>
        <taxon>Bacteria</taxon>
        <taxon>Pseudomonadati</taxon>
        <taxon>Bacteroidota</taxon>
        <taxon>Bacteroidia</taxon>
        <taxon>Bacteroidales</taxon>
        <taxon>Muribaculaceae</taxon>
        <taxon>Paramuribaculum</taxon>
    </lineage>
</organism>
<dbReference type="InterPro" id="IPR029140">
    <property type="entry name" value="Mfa1_C"/>
</dbReference>
<gene>
    <name evidence="3" type="ORF">C5O25_10020</name>
</gene>